<dbReference type="CDD" id="cd00761">
    <property type="entry name" value="Glyco_tranf_GTA_type"/>
    <property type="match status" value="1"/>
</dbReference>
<dbReference type="PANTHER" id="PTHR43646">
    <property type="entry name" value="GLYCOSYLTRANSFERASE"/>
    <property type="match status" value="1"/>
</dbReference>
<dbReference type="PANTHER" id="PTHR43646:SF2">
    <property type="entry name" value="GLYCOSYLTRANSFERASE 2-LIKE DOMAIN-CONTAINING PROTEIN"/>
    <property type="match status" value="1"/>
</dbReference>
<evidence type="ECO:0000256" key="5">
    <source>
        <dbReference type="ARBA" id="ARBA00023136"/>
    </source>
</evidence>
<evidence type="ECO:0000313" key="11">
    <source>
        <dbReference type="EMBL" id="CAA9400584.1"/>
    </source>
</evidence>
<dbReference type="InterPro" id="IPR029044">
    <property type="entry name" value="Nucleotide-diphossugar_trans"/>
</dbReference>
<evidence type="ECO:0000256" key="3">
    <source>
        <dbReference type="ARBA" id="ARBA00022676"/>
    </source>
</evidence>
<protein>
    <recommendedName>
        <fullName evidence="9">4,4'-diaponeurosporenoate glycosyltransferase</fullName>
    </recommendedName>
</protein>
<keyword evidence="3" id="KW-0328">Glycosyltransferase</keyword>
<comment type="pathway">
    <text evidence="7">Carotenoid biosynthesis; staphyloxanthin biosynthesis; staphyloxanthin from farnesyl diphosphate: step 4/5.</text>
</comment>
<evidence type="ECO:0000256" key="2">
    <source>
        <dbReference type="ARBA" id="ARBA00022475"/>
    </source>
</evidence>
<dbReference type="GO" id="GO:0016757">
    <property type="term" value="F:glycosyltransferase activity"/>
    <property type="evidence" value="ECO:0007669"/>
    <property type="project" value="UniProtKB-KW"/>
</dbReference>
<accession>A0A6J4NXI0</accession>
<comment type="function">
    <text evidence="6">Catalyzes the glycosylation of 4,4'-diaponeurosporenoate, i.e. the esterification of glucose at the C1'' position with the carboxyl group of 4,4'-diaponeurosporenic acid, to form glycosyl-4,4'-diaponeurosporenoate. This is a step in the biosynthesis of staphyloxanthin, an orange pigment present in most staphylococci strains.</text>
</comment>
<evidence type="ECO:0000256" key="9">
    <source>
        <dbReference type="ARBA" id="ARBA00040345"/>
    </source>
</evidence>
<dbReference type="AlphaFoldDB" id="A0A6J4NXI0"/>
<dbReference type="EMBL" id="CADCUT010000068">
    <property type="protein sequence ID" value="CAA9400584.1"/>
    <property type="molecule type" value="Genomic_DNA"/>
</dbReference>
<comment type="similarity">
    <text evidence="8">Belongs to the glycosyltransferase 2 family. CrtQ subfamily.</text>
</comment>
<evidence type="ECO:0000256" key="7">
    <source>
        <dbReference type="ARBA" id="ARBA00037904"/>
    </source>
</evidence>
<proteinExistence type="inferred from homology"/>
<reference evidence="11" key="1">
    <citation type="submission" date="2020-02" db="EMBL/GenBank/DDBJ databases">
        <authorList>
            <person name="Meier V. D."/>
        </authorList>
    </citation>
    <scope>NUCLEOTIDE SEQUENCE</scope>
    <source>
        <strain evidence="11">AVDCRST_MAG03</strain>
    </source>
</reference>
<feature type="domain" description="Glycosyltransferase 2-like" evidence="10">
    <location>
        <begin position="13"/>
        <end position="141"/>
    </location>
</feature>
<dbReference type="Pfam" id="PF00535">
    <property type="entry name" value="Glycos_transf_2"/>
    <property type="match status" value="1"/>
</dbReference>
<organism evidence="11">
    <name type="scientific">uncultured Rubrobacteraceae bacterium</name>
    <dbReference type="NCBI Taxonomy" id="349277"/>
    <lineage>
        <taxon>Bacteria</taxon>
        <taxon>Bacillati</taxon>
        <taxon>Actinomycetota</taxon>
        <taxon>Rubrobacteria</taxon>
        <taxon>Rubrobacterales</taxon>
        <taxon>Rubrobacteraceae</taxon>
        <taxon>environmental samples</taxon>
    </lineage>
</organism>
<sequence>MRPAAPSVSLRASVVVPARDEEDLISACLQALAGQRGVAPEEYEVLLVLDRCTDGTGARAAEVAADHPGLRLYALEGPGAGSGLARRVGMEAACKRLMAVRGSDGLICSTDADTVVAPDWLASQLRAVASGAKAIGGRIGLADTGSLPPGVLRLHAEEGRRRHERLLADPARSGRAEHWQFSGASLALTAETYREVGGLRPLESLEDEHLEEALRQSGVPIERLLSVRVTTSPRLEGRASRGLSHDLSCMTVLHQGSTVLRRQQD</sequence>
<evidence type="ECO:0000256" key="6">
    <source>
        <dbReference type="ARBA" id="ARBA00037281"/>
    </source>
</evidence>
<dbReference type="Gene3D" id="3.90.550.10">
    <property type="entry name" value="Spore Coat Polysaccharide Biosynthesis Protein SpsA, Chain A"/>
    <property type="match status" value="1"/>
</dbReference>
<evidence type="ECO:0000259" key="10">
    <source>
        <dbReference type="Pfam" id="PF00535"/>
    </source>
</evidence>
<dbReference type="InterPro" id="IPR001173">
    <property type="entry name" value="Glyco_trans_2-like"/>
</dbReference>
<evidence type="ECO:0000256" key="8">
    <source>
        <dbReference type="ARBA" id="ARBA00038120"/>
    </source>
</evidence>
<keyword evidence="5" id="KW-0472">Membrane</keyword>
<dbReference type="SUPFAM" id="SSF53448">
    <property type="entry name" value="Nucleotide-diphospho-sugar transferases"/>
    <property type="match status" value="1"/>
</dbReference>
<dbReference type="GO" id="GO:0005886">
    <property type="term" value="C:plasma membrane"/>
    <property type="evidence" value="ECO:0007669"/>
    <property type="project" value="UniProtKB-SubCell"/>
</dbReference>
<comment type="subcellular location">
    <subcellularLocation>
        <location evidence="1">Cell membrane</location>
    </subcellularLocation>
</comment>
<name>A0A6J4NXI0_9ACTN</name>
<keyword evidence="2" id="KW-1003">Cell membrane</keyword>
<evidence type="ECO:0000256" key="1">
    <source>
        <dbReference type="ARBA" id="ARBA00004236"/>
    </source>
</evidence>
<evidence type="ECO:0000256" key="4">
    <source>
        <dbReference type="ARBA" id="ARBA00022679"/>
    </source>
</evidence>
<gene>
    <name evidence="11" type="ORF">AVDCRST_MAG03-1194</name>
</gene>
<keyword evidence="4" id="KW-0808">Transferase</keyword>